<keyword evidence="5 8" id="KW-0812">Transmembrane</keyword>
<evidence type="ECO:0000256" key="7">
    <source>
        <dbReference type="ARBA" id="ARBA00023136"/>
    </source>
</evidence>
<feature type="transmembrane region" description="Helical" evidence="8">
    <location>
        <begin position="186"/>
        <end position="205"/>
    </location>
</feature>
<sequence>MNLVEKRTALFALPTRQEVQACWELCRLHNNIGFWVVWLPTAWSIAMVYHAQPEIRATDALLRALVYVPLCFGIKSLIMTIDDILDHDIDALVMRTRERALPRGAISLARAWMFFGIQVLLGVYLASRTLSKAALYVSMPVWPLYVIYPTCKRWTNLAPIPLGLMFKIGIFMGWSDLSISPIPFKILTPIYIGACLWTVTYETIYQHQDHADDIRIGLRSPARLCGKHTIKICTGTGIGFLGLLSYGGALNGHGWAFQIGVLGAGIVLLSGLAKTNIDSPETCKAMFLGTPLVGQIVLAGFVVDAVLHRGMEGIPF</sequence>
<keyword evidence="10" id="KW-1185">Reference proteome</keyword>
<feature type="transmembrane region" description="Helical" evidence="8">
    <location>
        <begin position="285"/>
        <end position="307"/>
    </location>
</feature>
<dbReference type="Gene3D" id="1.10.357.140">
    <property type="entry name" value="UbiA prenyltransferase"/>
    <property type="match status" value="1"/>
</dbReference>
<comment type="cofactor">
    <cofactor evidence="1">
        <name>Mg(2+)</name>
        <dbReference type="ChEBI" id="CHEBI:18420"/>
    </cofactor>
</comment>
<dbReference type="Proteomes" id="UP001221142">
    <property type="component" value="Unassembled WGS sequence"/>
</dbReference>
<dbReference type="PANTHER" id="PTHR11048:SF28">
    <property type="entry name" value="4-HYDROXYBENZOATE POLYPRENYLTRANSFERASE, MITOCHONDRIAL"/>
    <property type="match status" value="1"/>
</dbReference>
<feature type="transmembrane region" description="Helical" evidence="8">
    <location>
        <begin position="255"/>
        <end position="273"/>
    </location>
</feature>
<keyword evidence="6 8" id="KW-1133">Transmembrane helix</keyword>
<dbReference type="CDD" id="cd13959">
    <property type="entry name" value="PT_UbiA_COQ2"/>
    <property type="match status" value="1"/>
</dbReference>
<proteinExistence type="inferred from homology"/>
<dbReference type="Gene3D" id="1.20.120.1780">
    <property type="entry name" value="UbiA prenyltransferase"/>
    <property type="match status" value="1"/>
</dbReference>
<reference evidence="9" key="1">
    <citation type="submission" date="2023-03" db="EMBL/GenBank/DDBJ databases">
        <title>Massive genome expansion in bonnet fungi (Mycena s.s.) driven by repeated elements and novel gene families across ecological guilds.</title>
        <authorList>
            <consortium name="Lawrence Berkeley National Laboratory"/>
            <person name="Harder C.B."/>
            <person name="Miyauchi S."/>
            <person name="Viragh M."/>
            <person name="Kuo A."/>
            <person name="Thoen E."/>
            <person name="Andreopoulos B."/>
            <person name="Lu D."/>
            <person name="Skrede I."/>
            <person name="Drula E."/>
            <person name="Henrissat B."/>
            <person name="Morin E."/>
            <person name="Kohler A."/>
            <person name="Barry K."/>
            <person name="LaButti K."/>
            <person name="Morin E."/>
            <person name="Salamov A."/>
            <person name="Lipzen A."/>
            <person name="Mereny Z."/>
            <person name="Hegedus B."/>
            <person name="Baldrian P."/>
            <person name="Stursova M."/>
            <person name="Weitz H."/>
            <person name="Taylor A."/>
            <person name="Grigoriev I.V."/>
            <person name="Nagy L.G."/>
            <person name="Martin F."/>
            <person name="Kauserud H."/>
        </authorList>
    </citation>
    <scope>NUCLEOTIDE SEQUENCE</scope>
    <source>
        <strain evidence="9">9284</strain>
    </source>
</reference>
<dbReference type="InterPro" id="IPR039653">
    <property type="entry name" value="Prenyltransferase"/>
</dbReference>
<evidence type="ECO:0000313" key="9">
    <source>
        <dbReference type="EMBL" id="KAJ7618514.1"/>
    </source>
</evidence>
<dbReference type="InterPro" id="IPR000537">
    <property type="entry name" value="UbiA_prenyltransferase"/>
</dbReference>
<evidence type="ECO:0000256" key="3">
    <source>
        <dbReference type="ARBA" id="ARBA00005985"/>
    </source>
</evidence>
<evidence type="ECO:0000256" key="6">
    <source>
        <dbReference type="ARBA" id="ARBA00022989"/>
    </source>
</evidence>
<evidence type="ECO:0000256" key="1">
    <source>
        <dbReference type="ARBA" id="ARBA00001946"/>
    </source>
</evidence>
<feature type="transmembrane region" description="Helical" evidence="8">
    <location>
        <begin position="229"/>
        <end position="249"/>
    </location>
</feature>
<dbReference type="AlphaFoldDB" id="A0AAD7FE20"/>
<protein>
    <submittedName>
        <fullName evidence="9">UbiA prenyltransferase</fullName>
    </submittedName>
</protein>
<dbReference type="FunFam" id="1.20.120.1780:FF:000001">
    <property type="entry name" value="4-hydroxybenzoate octaprenyltransferase"/>
    <property type="match status" value="1"/>
</dbReference>
<comment type="caution">
    <text evidence="9">The sequence shown here is derived from an EMBL/GenBank/DDBJ whole genome shotgun (WGS) entry which is preliminary data.</text>
</comment>
<comment type="subcellular location">
    <subcellularLocation>
        <location evidence="2">Membrane</location>
        <topology evidence="2">Multi-pass membrane protein</topology>
    </subcellularLocation>
</comment>
<dbReference type="PANTHER" id="PTHR11048">
    <property type="entry name" value="PRENYLTRANSFERASES"/>
    <property type="match status" value="1"/>
</dbReference>
<organism evidence="9 10">
    <name type="scientific">Roridomyces roridus</name>
    <dbReference type="NCBI Taxonomy" id="1738132"/>
    <lineage>
        <taxon>Eukaryota</taxon>
        <taxon>Fungi</taxon>
        <taxon>Dikarya</taxon>
        <taxon>Basidiomycota</taxon>
        <taxon>Agaricomycotina</taxon>
        <taxon>Agaricomycetes</taxon>
        <taxon>Agaricomycetidae</taxon>
        <taxon>Agaricales</taxon>
        <taxon>Marasmiineae</taxon>
        <taxon>Mycenaceae</taxon>
        <taxon>Roridomyces</taxon>
    </lineage>
</organism>
<comment type="similarity">
    <text evidence="3">Belongs to the UbiA prenyltransferase family.</text>
</comment>
<evidence type="ECO:0000256" key="8">
    <source>
        <dbReference type="SAM" id="Phobius"/>
    </source>
</evidence>
<dbReference type="InterPro" id="IPR044878">
    <property type="entry name" value="UbiA_sf"/>
</dbReference>
<gene>
    <name evidence="9" type="ORF">FB45DRAFT_168816</name>
</gene>
<dbReference type="GO" id="GO:0016765">
    <property type="term" value="F:transferase activity, transferring alkyl or aryl (other than methyl) groups"/>
    <property type="evidence" value="ECO:0007669"/>
    <property type="project" value="InterPro"/>
</dbReference>
<accession>A0AAD7FE20</accession>
<dbReference type="GO" id="GO:0005886">
    <property type="term" value="C:plasma membrane"/>
    <property type="evidence" value="ECO:0007669"/>
    <property type="project" value="TreeGrafter"/>
</dbReference>
<evidence type="ECO:0000256" key="2">
    <source>
        <dbReference type="ARBA" id="ARBA00004141"/>
    </source>
</evidence>
<keyword evidence="7 8" id="KW-0472">Membrane</keyword>
<feature type="transmembrane region" description="Helical" evidence="8">
    <location>
        <begin position="106"/>
        <end position="127"/>
    </location>
</feature>
<evidence type="ECO:0000256" key="4">
    <source>
        <dbReference type="ARBA" id="ARBA00022679"/>
    </source>
</evidence>
<keyword evidence="4" id="KW-0808">Transferase</keyword>
<dbReference type="EMBL" id="JARKIF010000019">
    <property type="protein sequence ID" value="KAJ7618514.1"/>
    <property type="molecule type" value="Genomic_DNA"/>
</dbReference>
<name>A0AAD7FE20_9AGAR</name>
<dbReference type="Pfam" id="PF01040">
    <property type="entry name" value="UbiA"/>
    <property type="match status" value="1"/>
</dbReference>
<evidence type="ECO:0000313" key="10">
    <source>
        <dbReference type="Proteomes" id="UP001221142"/>
    </source>
</evidence>
<evidence type="ECO:0000256" key="5">
    <source>
        <dbReference type="ARBA" id="ARBA00022692"/>
    </source>
</evidence>